<evidence type="ECO:0000259" key="3">
    <source>
        <dbReference type="PROSITE" id="PS51468"/>
    </source>
</evidence>
<dbReference type="GO" id="GO:0032991">
    <property type="term" value="C:protein-containing complex"/>
    <property type="evidence" value="ECO:0007669"/>
    <property type="project" value="UniProtKB-ARBA"/>
</dbReference>
<organism evidence="4">
    <name type="scientific">Darwinula stevensoni</name>
    <dbReference type="NCBI Taxonomy" id="69355"/>
    <lineage>
        <taxon>Eukaryota</taxon>
        <taxon>Metazoa</taxon>
        <taxon>Ecdysozoa</taxon>
        <taxon>Arthropoda</taxon>
        <taxon>Crustacea</taxon>
        <taxon>Oligostraca</taxon>
        <taxon>Ostracoda</taxon>
        <taxon>Podocopa</taxon>
        <taxon>Podocopida</taxon>
        <taxon>Darwinulocopina</taxon>
        <taxon>Darwinuloidea</taxon>
        <taxon>Darwinulidae</taxon>
        <taxon>Darwinula</taxon>
    </lineage>
</organism>
<protein>
    <submittedName>
        <fullName evidence="4">Uncharacterized protein</fullName>
    </submittedName>
</protein>
<dbReference type="InterPro" id="IPR002035">
    <property type="entry name" value="VWF_A"/>
</dbReference>
<evidence type="ECO:0000313" key="4">
    <source>
        <dbReference type="EMBL" id="CAD7248844.1"/>
    </source>
</evidence>
<evidence type="ECO:0000313" key="5">
    <source>
        <dbReference type="Proteomes" id="UP000677054"/>
    </source>
</evidence>
<dbReference type="Proteomes" id="UP000677054">
    <property type="component" value="Unassembled WGS sequence"/>
</dbReference>
<dbReference type="PANTHER" id="PTHR45737">
    <property type="entry name" value="VON WILLEBRAND FACTOR A DOMAIN-CONTAINING PROTEIN 5A"/>
    <property type="match status" value="1"/>
</dbReference>
<evidence type="ECO:0000259" key="2">
    <source>
        <dbReference type="PROSITE" id="PS50234"/>
    </source>
</evidence>
<gene>
    <name evidence="4" type="ORF">DSTB1V02_LOCUS8651</name>
</gene>
<proteinExistence type="predicted"/>
<dbReference type="Gene3D" id="3.40.50.410">
    <property type="entry name" value="von Willebrand factor, type A domain"/>
    <property type="match status" value="1"/>
</dbReference>
<dbReference type="PROSITE" id="PS50234">
    <property type="entry name" value="VWFA"/>
    <property type="match status" value="1"/>
</dbReference>
<dbReference type="EMBL" id="LR901538">
    <property type="protein sequence ID" value="CAD7248844.1"/>
    <property type="molecule type" value="Genomic_DNA"/>
</dbReference>
<dbReference type="SMART" id="SM00609">
    <property type="entry name" value="VIT"/>
    <property type="match status" value="1"/>
</dbReference>
<dbReference type="InterPro" id="IPR013694">
    <property type="entry name" value="VIT"/>
</dbReference>
<feature type="region of interest" description="Disordered" evidence="1">
    <location>
        <begin position="726"/>
        <end position="754"/>
    </location>
</feature>
<accession>A0A7R8XE23</accession>
<dbReference type="Pfam" id="PF13768">
    <property type="entry name" value="VWA_3"/>
    <property type="match status" value="1"/>
</dbReference>
<sequence length="754" mass="84106">MRCHNSGLVTRNGARGKVHPIPLTEVSADVTWLDASIKVVLTQTYKNEEFKPLEVQYIFPMDDRAAVCNFVAEIDGRTILGKVKKRSEARDFYEEALKAGSTSFLVEEKTPEIFVANVGNLPAGRRASITISYVTQATMDEDALRFFLPTTIAPRYVPHGDNSEATKTIGAIEYSSFSPCPLKIHAIIETHQKALVKSPTHSIELLSKNMRSDVTKLFKTELALKGMSTDMDKDFVLLLKTPHQPRLILEKGSDSTIAAMVTMVPKFNMVETKLKHEFIYMIDRSGSMMCDKMEMAKEALLSFLKDMPRDSYFNIVSFGSNFSSLWKESQKYEEDGEYAVTQHVNEMEANLGGTDMHEPLVSIFKLKQPEGYARQIIVLTDGEVSNTEEIFSLVRDNCKVSKTRVFVLGIGNDVSHHLVNGIARAGNGAALFATLKESIKGKVQYLREFFLQPSLTSVEVTWAHSQAIPKPEMEEANGAIVTHKTLEGYGLPEVKKPERDCDLNVTDPCISVKNLPSILNGACYTAYCIYNNPEIIPVEIALSADSPDGRLEKAFPVKCEEVREGDIVHTLAARSIIRELEEELKETNLNKGDRLNKENIAIQLGIKYNIGSSLTSFVAVDEKGQMQEDAFIPRIVPSMMPKGYDGWRSGITPVKRTAHEKRIEPMYRTPRYTPRNGTYQAWTWLNTLTAPSGGSPLPHMTLEQIHERAARAGGVSGGARLPMFEMKCSRSKSKKPQVTTDLAEDEEKGKEDAT</sequence>
<feature type="domain" description="VWFA" evidence="2">
    <location>
        <begin position="277"/>
        <end position="455"/>
    </location>
</feature>
<dbReference type="AlphaFoldDB" id="A0A7R8XE23"/>
<keyword evidence="5" id="KW-1185">Reference proteome</keyword>
<dbReference type="SMART" id="SM00327">
    <property type="entry name" value="VWA"/>
    <property type="match status" value="1"/>
</dbReference>
<dbReference type="OrthoDB" id="1729737at2759"/>
<dbReference type="EMBL" id="CAJPEV010002021">
    <property type="protein sequence ID" value="CAG0895342.1"/>
    <property type="molecule type" value="Genomic_DNA"/>
</dbReference>
<dbReference type="SUPFAM" id="SSF53300">
    <property type="entry name" value="vWA-like"/>
    <property type="match status" value="1"/>
</dbReference>
<evidence type="ECO:0000256" key="1">
    <source>
        <dbReference type="SAM" id="MobiDB-lite"/>
    </source>
</evidence>
<feature type="domain" description="VIT" evidence="3">
    <location>
        <begin position="7"/>
        <end position="135"/>
    </location>
</feature>
<dbReference type="PANTHER" id="PTHR45737:SF6">
    <property type="entry name" value="VON WILLEBRAND FACTOR A DOMAIN-CONTAINING PROTEIN 5A"/>
    <property type="match status" value="1"/>
</dbReference>
<name>A0A7R8XE23_9CRUS</name>
<dbReference type="PROSITE" id="PS51468">
    <property type="entry name" value="VIT"/>
    <property type="match status" value="1"/>
</dbReference>
<dbReference type="Pfam" id="PF08487">
    <property type="entry name" value="VIT"/>
    <property type="match status" value="1"/>
</dbReference>
<reference evidence="4" key="1">
    <citation type="submission" date="2020-11" db="EMBL/GenBank/DDBJ databases">
        <authorList>
            <person name="Tran Van P."/>
        </authorList>
    </citation>
    <scope>NUCLEOTIDE SEQUENCE</scope>
</reference>
<dbReference type="InterPro" id="IPR036465">
    <property type="entry name" value="vWFA_dom_sf"/>
</dbReference>